<evidence type="ECO:0000313" key="6">
    <source>
        <dbReference type="EMBL" id="KAF3436563.1"/>
    </source>
</evidence>
<feature type="domain" description="RRM" evidence="5">
    <location>
        <begin position="9"/>
        <end position="88"/>
    </location>
</feature>
<dbReference type="SUPFAM" id="SSF51045">
    <property type="entry name" value="WW domain"/>
    <property type="match status" value="1"/>
</dbReference>
<dbReference type="EMBL" id="VOIH02000010">
    <property type="protein sequence ID" value="KAF3436563.1"/>
    <property type="molecule type" value="Genomic_DNA"/>
</dbReference>
<dbReference type="InterPro" id="IPR012677">
    <property type="entry name" value="Nucleotide-bd_a/b_plait_sf"/>
</dbReference>
<evidence type="ECO:0000259" key="5">
    <source>
        <dbReference type="PROSITE" id="PS50102"/>
    </source>
</evidence>
<dbReference type="Proteomes" id="UP000796880">
    <property type="component" value="Unassembled WGS sequence"/>
</dbReference>
<dbReference type="GO" id="GO:0003723">
    <property type="term" value="F:RNA binding"/>
    <property type="evidence" value="ECO:0007669"/>
    <property type="project" value="UniProtKB-UniRule"/>
</dbReference>
<evidence type="ECO:0000259" key="4">
    <source>
        <dbReference type="PROSITE" id="PS50020"/>
    </source>
</evidence>
<dbReference type="SUPFAM" id="SSF54928">
    <property type="entry name" value="RNA-binding domain, RBD"/>
    <property type="match status" value="2"/>
</dbReference>
<proteinExistence type="predicted"/>
<sequence>MLAVVPMDSAIPILRLFLVGEEIRPLFEQYGYIVEIVILKDKRTGQQQGSCFVKYATTDDADRAIRALNNQYTFLGEVIPITVKYAADRPSRALNNQHTFLGEVTPITAKYADRERERFAILEKVFVGFLNRDATMKEIEEIFSPYGMVEDIYIVRDEMKQSRGCGFVKFSHKEMALAAIKALNGTYTMRGCDHPLIVRIADPKKPKAGEARGNNIFCSTNFGPYMQEPVVRPTTNLGDSVVGHSMPNISHPIQHFSSSQPQAVSLLANQEPQISGVNQQAFPPLQNPPSQLPQMPIHQTQNLQSSQSFQAVSEMQKQLHPIQPLMQSYGQQQWSQVVGQQSPQTFACKSTSAAVPVNAQIPELLECDWSEHTCPDGYKYYYNCDTCESRWDKPEEFATFEQQLKKQIQLQNPCHQLQSPLPVHSTEQVAQTQGVQPQTHVFHQNQNLQQPCLSASFETKMCALLLPHYSWSIVAEG</sequence>
<name>A0A8K0DYB5_9ROSA</name>
<dbReference type="PROSITE" id="PS50102">
    <property type="entry name" value="RRM"/>
    <property type="match status" value="2"/>
</dbReference>
<feature type="domain" description="WW" evidence="4">
    <location>
        <begin position="363"/>
        <end position="396"/>
    </location>
</feature>
<reference evidence="6" key="1">
    <citation type="submission" date="2020-03" db="EMBL/GenBank/DDBJ databases">
        <title>A high-quality chromosome-level genome assembly of a woody plant with both climbing and erect habits, Rhamnella rubrinervis.</title>
        <authorList>
            <person name="Lu Z."/>
            <person name="Yang Y."/>
            <person name="Zhu X."/>
            <person name="Sun Y."/>
        </authorList>
    </citation>
    <scope>NUCLEOTIDE SEQUENCE</scope>
    <source>
        <strain evidence="6">BYM</strain>
        <tissue evidence="6">Leaf</tissue>
    </source>
</reference>
<keyword evidence="2 3" id="KW-0694">RNA-binding</keyword>
<dbReference type="Pfam" id="PF00076">
    <property type="entry name" value="RRM_1"/>
    <property type="match status" value="2"/>
</dbReference>
<dbReference type="Pfam" id="PF00397">
    <property type="entry name" value="WW"/>
    <property type="match status" value="1"/>
</dbReference>
<dbReference type="InterPro" id="IPR000504">
    <property type="entry name" value="RRM_dom"/>
</dbReference>
<dbReference type="Gene3D" id="2.20.70.10">
    <property type="match status" value="1"/>
</dbReference>
<organism evidence="6 7">
    <name type="scientific">Rhamnella rubrinervis</name>
    <dbReference type="NCBI Taxonomy" id="2594499"/>
    <lineage>
        <taxon>Eukaryota</taxon>
        <taxon>Viridiplantae</taxon>
        <taxon>Streptophyta</taxon>
        <taxon>Embryophyta</taxon>
        <taxon>Tracheophyta</taxon>
        <taxon>Spermatophyta</taxon>
        <taxon>Magnoliopsida</taxon>
        <taxon>eudicotyledons</taxon>
        <taxon>Gunneridae</taxon>
        <taxon>Pentapetalae</taxon>
        <taxon>rosids</taxon>
        <taxon>fabids</taxon>
        <taxon>Rosales</taxon>
        <taxon>Rhamnaceae</taxon>
        <taxon>rhamnoid group</taxon>
        <taxon>Rhamneae</taxon>
        <taxon>Rhamnella</taxon>
    </lineage>
</organism>
<dbReference type="Gene3D" id="3.30.70.330">
    <property type="match status" value="2"/>
</dbReference>
<evidence type="ECO:0008006" key="8">
    <source>
        <dbReference type="Google" id="ProtNLM"/>
    </source>
</evidence>
<dbReference type="PANTHER" id="PTHR24012">
    <property type="entry name" value="RNA BINDING PROTEIN"/>
    <property type="match status" value="1"/>
</dbReference>
<keyword evidence="7" id="KW-1185">Reference proteome</keyword>
<dbReference type="PROSITE" id="PS01159">
    <property type="entry name" value="WW_DOMAIN_1"/>
    <property type="match status" value="1"/>
</dbReference>
<dbReference type="CDD" id="cd00201">
    <property type="entry name" value="WW"/>
    <property type="match status" value="1"/>
</dbReference>
<evidence type="ECO:0000256" key="2">
    <source>
        <dbReference type="ARBA" id="ARBA00022884"/>
    </source>
</evidence>
<dbReference type="InterPro" id="IPR035979">
    <property type="entry name" value="RBD_domain_sf"/>
</dbReference>
<protein>
    <recommendedName>
        <fullName evidence="8">Flowering time control protein FCA</fullName>
    </recommendedName>
</protein>
<dbReference type="InterPro" id="IPR036020">
    <property type="entry name" value="WW_dom_sf"/>
</dbReference>
<dbReference type="SMART" id="SM00360">
    <property type="entry name" value="RRM"/>
    <property type="match status" value="2"/>
</dbReference>
<dbReference type="PROSITE" id="PS50020">
    <property type="entry name" value="WW_DOMAIN_2"/>
    <property type="match status" value="1"/>
</dbReference>
<gene>
    <name evidence="6" type="ORF">FNV43_RR23655</name>
</gene>
<dbReference type="OrthoDB" id="410044at2759"/>
<evidence type="ECO:0000313" key="7">
    <source>
        <dbReference type="Proteomes" id="UP000796880"/>
    </source>
</evidence>
<dbReference type="InterPro" id="IPR001202">
    <property type="entry name" value="WW_dom"/>
</dbReference>
<accession>A0A8K0DYB5</accession>
<evidence type="ECO:0000256" key="1">
    <source>
        <dbReference type="ARBA" id="ARBA00022737"/>
    </source>
</evidence>
<keyword evidence="1" id="KW-0677">Repeat</keyword>
<evidence type="ECO:0000256" key="3">
    <source>
        <dbReference type="PROSITE-ProRule" id="PRU00176"/>
    </source>
</evidence>
<feature type="domain" description="RRM" evidence="5">
    <location>
        <begin position="123"/>
        <end position="203"/>
    </location>
</feature>
<dbReference type="SMART" id="SM00456">
    <property type="entry name" value="WW"/>
    <property type="match status" value="1"/>
</dbReference>
<dbReference type="AlphaFoldDB" id="A0A8K0DYB5"/>
<comment type="caution">
    <text evidence="6">The sequence shown here is derived from an EMBL/GenBank/DDBJ whole genome shotgun (WGS) entry which is preliminary data.</text>
</comment>